<feature type="domain" description="Cell morphogenesis central region" evidence="2">
    <location>
        <begin position="196"/>
        <end position="245"/>
    </location>
</feature>
<accession>A0AA40LU32</accession>
<sequence length="307" mass="33923">MPLYSNWRLKVMEHNQGEPLPFPPAGGCWSPLVDYLPETSSPGLPLHRCNIAVILLTDLIIDHSVKVEWGSYLHLLLHAIFIGFDHCHPEVYEHCKRLLLHLLIVMGPNSNIRTAASVLLRNKECNEPRVLTVRQIAHVDYTFTGVSDFIPDYQPSPMTDSGLSSSSTSSSISLGNNSSAISHLHTTVLNEVDISVEQDGKVKTLMEFITSRKRGPLWNHEDVSARNPSIKSAEQLAAFLKHVVSVFKQSSAVGAVSPSPDRGQPAEGRDRGGWLWEHTDHQGAAPALSIYPLVVSAHHSYQPVIRS</sequence>
<feature type="domain" description="Cell morphogenesis central region" evidence="2">
    <location>
        <begin position="46"/>
        <end position="105"/>
    </location>
</feature>
<dbReference type="GO" id="GO:0000902">
    <property type="term" value="P:cell morphogenesis"/>
    <property type="evidence" value="ECO:0007669"/>
    <property type="project" value="InterPro"/>
</dbReference>
<dbReference type="Proteomes" id="UP001177744">
    <property type="component" value="Unassembled WGS sequence"/>
</dbReference>
<reference evidence="3" key="1">
    <citation type="submission" date="2023-06" db="EMBL/GenBank/DDBJ databases">
        <title>Reference genome for the Northern bat (Eptesicus nilssonii), a most northern bat species.</title>
        <authorList>
            <person name="Laine V.N."/>
            <person name="Pulliainen A.T."/>
            <person name="Lilley T.M."/>
        </authorList>
    </citation>
    <scope>NUCLEOTIDE SEQUENCE</scope>
    <source>
        <strain evidence="3">BLF_Eptnil</strain>
        <tissue evidence="3">Kidney</tissue>
    </source>
</reference>
<comment type="caution">
    <text evidence="3">The sequence shown here is derived from an EMBL/GenBank/DDBJ whole genome shotgun (WGS) entry which is preliminary data.</text>
</comment>
<evidence type="ECO:0000256" key="1">
    <source>
        <dbReference type="SAM" id="MobiDB-lite"/>
    </source>
</evidence>
<dbReference type="InterPro" id="IPR039867">
    <property type="entry name" value="Furry/Tao3/Mor2"/>
</dbReference>
<dbReference type="GO" id="GO:0005938">
    <property type="term" value="C:cell cortex"/>
    <property type="evidence" value="ECO:0007669"/>
    <property type="project" value="TreeGrafter"/>
</dbReference>
<dbReference type="Pfam" id="PF14228">
    <property type="entry name" value="MOR2-PAG1_mid"/>
    <property type="match status" value="2"/>
</dbReference>
<dbReference type="AlphaFoldDB" id="A0AA40LU32"/>
<evidence type="ECO:0000259" key="2">
    <source>
        <dbReference type="Pfam" id="PF14228"/>
    </source>
</evidence>
<dbReference type="PANTHER" id="PTHR12295">
    <property type="entry name" value="FURRY-RELATED"/>
    <property type="match status" value="1"/>
</dbReference>
<dbReference type="GO" id="GO:0030427">
    <property type="term" value="C:site of polarized growth"/>
    <property type="evidence" value="ECO:0007669"/>
    <property type="project" value="TreeGrafter"/>
</dbReference>
<proteinExistence type="predicted"/>
<dbReference type="GO" id="GO:0031175">
    <property type="term" value="P:neuron projection development"/>
    <property type="evidence" value="ECO:0007669"/>
    <property type="project" value="TreeGrafter"/>
</dbReference>
<gene>
    <name evidence="3" type="ORF">QTO34_008410</name>
</gene>
<feature type="region of interest" description="Disordered" evidence="1">
    <location>
        <begin position="253"/>
        <end position="273"/>
    </location>
</feature>
<name>A0AA40LU32_CNENI</name>
<evidence type="ECO:0000313" key="3">
    <source>
        <dbReference type="EMBL" id="KAK1345945.1"/>
    </source>
</evidence>
<dbReference type="EMBL" id="JAULJE010000002">
    <property type="protein sequence ID" value="KAK1345945.1"/>
    <property type="molecule type" value="Genomic_DNA"/>
</dbReference>
<dbReference type="InterPro" id="IPR029473">
    <property type="entry name" value="MOR2-PAG1_mid"/>
</dbReference>
<protein>
    <recommendedName>
        <fullName evidence="2">Cell morphogenesis central region domain-containing protein</fullName>
    </recommendedName>
</protein>
<dbReference type="PANTHER" id="PTHR12295:SF9">
    <property type="entry name" value="PROTEIN FURRY HOMOLOG-LIKE"/>
    <property type="match status" value="1"/>
</dbReference>
<organism evidence="3 4">
    <name type="scientific">Cnephaeus nilssonii</name>
    <name type="common">Northern bat</name>
    <name type="synonym">Eptesicus nilssonii</name>
    <dbReference type="NCBI Taxonomy" id="3371016"/>
    <lineage>
        <taxon>Eukaryota</taxon>
        <taxon>Metazoa</taxon>
        <taxon>Chordata</taxon>
        <taxon>Craniata</taxon>
        <taxon>Vertebrata</taxon>
        <taxon>Euteleostomi</taxon>
        <taxon>Mammalia</taxon>
        <taxon>Eutheria</taxon>
        <taxon>Laurasiatheria</taxon>
        <taxon>Chiroptera</taxon>
        <taxon>Yangochiroptera</taxon>
        <taxon>Vespertilionidae</taxon>
        <taxon>Cnephaeus</taxon>
    </lineage>
</organism>
<evidence type="ECO:0000313" key="4">
    <source>
        <dbReference type="Proteomes" id="UP001177744"/>
    </source>
</evidence>
<keyword evidence="4" id="KW-1185">Reference proteome</keyword>